<feature type="domain" description="Reverse transcriptase" evidence="1">
    <location>
        <begin position="1"/>
        <end position="147"/>
    </location>
</feature>
<accession>A0A9Q1FFT1</accession>
<gene>
    <name evidence="2" type="ORF">SKAU_G00202630</name>
</gene>
<dbReference type="AlphaFoldDB" id="A0A9Q1FFT1"/>
<name>A0A9Q1FFT1_SYNKA</name>
<evidence type="ECO:0000313" key="2">
    <source>
        <dbReference type="EMBL" id="KAJ8357469.1"/>
    </source>
</evidence>
<dbReference type="OrthoDB" id="411173at2759"/>
<dbReference type="EMBL" id="JAINUF010000006">
    <property type="protein sequence ID" value="KAJ8357469.1"/>
    <property type="molecule type" value="Genomic_DNA"/>
</dbReference>
<evidence type="ECO:0000259" key="1">
    <source>
        <dbReference type="PROSITE" id="PS50878"/>
    </source>
</evidence>
<keyword evidence="3" id="KW-1185">Reference proteome</keyword>
<protein>
    <recommendedName>
        <fullName evidence="1">Reverse transcriptase domain-containing protein</fullName>
    </recommendedName>
</protein>
<dbReference type="Proteomes" id="UP001152622">
    <property type="component" value="Chromosome 6"/>
</dbReference>
<dbReference type="InterPro" id="IPR000477">
    <property type="entry name" value="RT_dom"/>
</dbReference>
<sequence length="147" mass="16251">MQITDEILQSAVTEHFAWCGLRSITDYKGRKSSDAQPAASLPHELNTFYARFEASNTIPIVRLAEDQDDCTLSLSTADGCILSPLLYALFTHDFVATHSSNAILKFADDTTILGLISNNDETAYREEVSVLATWCQDNNLSLNICKT</sequence>
<organism evidence="2 3">
    <name type="scientific">Synaphobranchus kaupii</name>
    <name type="common">Kaup's arrowtooth eel</name>
    <dbReference type="NCBI Taxonomy" id="118154"/>
    <lineage>
        <taxon>Eukaryota</taxon>
        <taxon>Metazoa</taxon>
        <taxon>Chordata</taxon>
        <taxon>Craniata</taxon>
        <taxon>Vertebrata</taxon>
        <taxon>Euteleostomi</taxon>
        <taxon>Actinopterygii</taxon>
        <taxon>Neopterygii</taxon>
        <taxon>Teleostei</taxon>
        <taxon>Anguilliformes</taxon>
        <taxon>Synaphobranchidae</taxon>
        <taxon>Synaphobranchus</taxon>
    </lineage>
</organism>
<reference evidence="2" key="1">
    <citation type="journal article" date="2023" name="Science">
        <title>Genome structures resolve the early diversification of teleost fishes.</title>
        <authorList>
            <person name="Parey E."/>
            <person name="Louis A."/>
            <person name="Montfort J."/>
            <person name="Bouchez O."/>
            <person name="Roques C."/>
            <person name="Iampietro C."/>
            <person name="Lluch J."/>
            <person name="Castinel A."/>
            <person name="Donnadieu C."/>
            <person name="Desvignes T."/>
            <person name="Floi Bucao C."/>
            <person name="Jouanno E."/>
            <person name="Wen M."/>
            <person name="Mejri S."/>
            <person name="Dirks R."/>
            <person name="Jansen H."/>
            <person name="Henkel C."/>
            <person name="Chen W.J."/>
            <person name="Zahm M."/>
            <person name="Cabau C."/>
            <person name="Klopp C."/>
            <person name="Thompson A.W."/>
            <person name="Robinson-Rechavi M."/>
            <person name="Braasch I."/>
            <person name="Lecointre G."/>
            <person name="Bobe J."/>
            <person name="Postlethwait J.H."/>
            <person name="Berthelot C."/>
            <person name="Roest Crollius H."/>
            <person name="Guiguen Y."/>
        </authorList>
    </citation>
    <scope>NUCLEOTIDE SEQUENCE</scope>
    <source>
        <strain evidence="2">WJC10195</strain>
    </source>
</reference>
<proteinExistence type="predicted"/>
<comment type="caution">
    <text evidence="2">The sequence shown here is derived from an EMBL/GenBank/DDBJ whole genome shotgun (WGS) entry which is preliminary data.</text>
</comment>
<evidence type="ECO:0000313" key="3">
    <source>
        <dbReference type="Proteomes" id="UP001152622"/>
    </source>
</evidence>
<dbReference type="PROSITE" id="PS50878">
    <property type="entry name" value="RT_POL"/>
    <property type="match status" value="1"/>
</dbReference>